<keyword evidence="3" id="KW-1185">Reference proteome</keyword>
<comment type="caution">
    <text evidence="2">The sequence shown here is derived from an EMBL/GenBank/DDBJ whole genome shotgun (WGS) entry which is preliminary data.</text>
</comment>
<dbReference type="EMBL" id="BPLR01017508">
    <property type="protein sequence ID" value="GIY92166.1"/>
    <property type="molecule type" value="Genomic_DNA"/>
</dbReference>
<keyword evidence="1" id="KW-0472">Membrane</keyword>
<gene>
    <name evidence="2" type="ORF">CEXT_700611</name>
</gene>
<organism evidence="2 3">
    <name type="scientific">Caerostris extrusa</name>
    <name type="common">Bark spider</name>
    <name type="synonym">Caerostris bankana</name>
    <dbReference type="NCBI Taxonomy" id="172846"/>
    <lineage>
        <taxon>Eukaryota</taxon>
        <taxon>Metazoa</taxon>
        <taxon>Ecdysozoa</taxon>
        <taxon>Arthropoda</taxon>
        <taxon>Chelicerata</taxon>
        <taxon>Arachnida</taxon>
        <taxon>Araneae</taxon>
        <taxon>Araneomorphae</taxon>
        <taxon>Entelegynae</taxon>
        <taxon>Araneoidea</taxon>
        <taxon>Araneidae</taxon>
        <taxon>Caerostris</taxon>
    </lineage>
</organism>
<dbReference type="Proteomes" id="UP001054945">
    <property type="component" value="Unassembled WGS sequence"/>
</dbReference>
<dbReference type="AlphaFoldDB" id="A0AAV4XA71"/>
<keyword evidence="1" id="KW-1133">Transmembrane helix</keyword>
<keyword evidence="1" id="KW-0812">Transmembrane</keyword>
<evidence type="ECO:0000313" key="3">
    <source>
        <dbReference type="Proteomes" id="UP001054945"/>
    </source>
</evidence>
<accession>A0AAV4XA71</accession>
<sequence length="105" mass="12108">MNWFPDLPDVFHFPSCYFFHLPILLSVGSLLSHSLWLVNFPTLFQLSCHLSPCMYLGLEDDHLTSPSLISLLFFLTFNLPIFKSVLPLSVDLSDLILSYTLPNWF</sequence>
<evidence type="ECO:0000313" key="2">
    <source>
        <dbReference type="EMBL" id="GIY92166.1"/>
    </source>
</evidence>
<evidence type="ECO:0000256" key="1">
    <source>
        <dbReference type="SAM" id="Phobius"/>
    </source>
</evidence>
<name>A0AAV4XA71_CAEEX</name>
<reference evidence="2 3" key="1">
    <citation type="submission" date="2021-06" db="EMBL/GenBank/DDBJ databases">
        <title>Caerostris extrusa draft genome.</title>
        <authorList>
            <person name="Kono N."/>
            <person name="Arakawa K."/>
        </authorList>
    </citation>
    <scope>NUCLEOTIDE SEQUENCE [LARGE SCALE GENOMIC DNA]</scope>
</reference>
<protein>
    <submittedName>
        <fullName evidence="2">Uncharacterized protein</fullName>
    </submittedName>
</protein>
<proteinExistence type="predicted"/>
<feature type="transmembrane region" description="Helical" evidence="1">
    <location>
        <begin position="12"/>
        <end position="31"/>
    </location>
</feature>